<evidence type="ECO:0000313" key="1">
    <source>
        <dbReference type="EMBL" id="MBB5108363.1"/>
    </source>
</evidence>
<reference evidence="2 3" key="1">
    <citation type="submission" date="2017-09" db="EMBL/GenBank/DDBJ databases">
        <authorList>
            <person name="Lee N."/>
            <person name="Cho B.-K."/>
        </authorList>
    </citation>
    <scope>NUCLEOTIDE SEQUENCE [LARGE SCALE GENOMIC DNA]</scope>
    <source>
        <strain evidence="2 3">ATCC 27465</strain>
    </source>
</reference>
<dbReference type="KEGG" id="sspb:CP982_07670"/>
<dbReference type="EMBL" id="JACHJD010000018">
    <property type="protein sequence ID" value="MBB5108363.1"/>
    <property type="molecule type" value="Genomic_DNA"/>
</dbReference>
<proteinExistence type="predicted"/>
<protein>
    <submittedName>
        <fullName evidence="2">Uncharacterized protein</fullName>
    </submittedName>
</protein>
<dbReference type="Proteomes" id="UP000549009">
    <property type="component" value="Unassembled WGS sequence"/>
</dbReference>
<dbReference type="EMBL" id="CP023690">
    <property type="protein sequence ID" value="QEV58611.1"/>
    <property type="molecule type" value="Genomic_DNA"/>
</dbReference>
<keyword evidence="4" id="KW-1185">Reference proteome</keyword>
<gene>
    <name evidence="2" type="ORF">CP982_07670</name>
    <name evidence="1" type="ORF">FHS40_007484</name>
</gene>
<evidence type="ECO:0000313" key="2">
    <source>
        <dbReference type="EMBL" id="QEV58611.1"/>
    </source>
</evidence>
<dbReference type="AlphaFoldDB" id="A0A5P2X2F8"/>
<organism evidence="2 3">
    <name type="scientific">Streptomyces spectabilis</name>
    <dbReference type="NCBI Taxonomy" id="68270"/>
    <lineage>
        <taxon>Bacteria</taxon>
        <taxon>Bacillati</taxon>
        <taxon>Actinomycetota</taxon>
        <taxon>Actinomycetes</taxon>
        <taxon>Kitasatosporales</taxon>
        <taxon>Streptomycetaceae</taxon>
        <taxon>Streptomyces</taxon>
    </lineage>
</organism>
<dbReference type="Proteomes" id="UP000326505">
    <property type="component" value="Chromosome"/>
</dbReference>
<evidence type="ECO:0000313" key="3">
    <source>
        <dbReference type="Proteomes" id="UP000326505"/>
    </source>
</evidence>
<dbReference type="RefSeq" id="WP_150509815.1">
    <property type="nucleotide sequence ID" value="NZ_BMSQ01000020.1"/>
</dbReference>
<sequence length="141" mass="16079">MIREDKFLISRKPFAVDLPTVTGTQHPRGDRYAFSGTADALWFRRQNGVTRACIGTLKLWSHYLPKPINLDDPHNILAADLDGRYGGDCQGRWDGVRYWGAQEPEVQEQHLAILRQMLNHYPALPAGYDGWWTFQTPKGPS</sequence>
<name>A0A5P2X2F8_STRST</name>
<evidence type="ECO:0000313" key="4">
    <source>
        <dbReference type="Proteomes" id="UP000549009"/>
    </source>
</evidence>
<reference evidence="1 4" key="2">
    <citation type="submission" date="2020-08" db="EMBL/GenBank/DDBJ databases">
        <title>Genomic Encyclopedia of Type Strains, Phase III (KMG-III): the genomes of soil and plant-associated and newly described type strains.</title>
        <authorList>
            <person name="Whitman W."/>
        </authorList>
    </citation>
    <scope>NUCLEOTIDE SEQUENCE [LARGE SCALE GENOMIC DNA]</scope>
    <source>
        <strain evidence="1 4">CECT 3146</strain>
    </source>
</reference>
<accession>A0A5P2X2F8</accession>
<dbReference type="OrthoDB" id="4164741at2"/>